<keyword evidence="3 9" id="KW-0479">Metal-binding</keyword>
<dbReference type="FunFam" id="3.40.50.720:FF:000045">
    <property type="entry name" value="1-deoxy-D-xylulose 5-phosphate reductoisomerase"/>
    <property type="match status" value="1"/>
</dbReference>
<dbReference type="UniPathway" id="UPA00056">
    <property type="reaction ID" value="UER00092"/>
</dbReference>
<feature type="binding site" evidence="9">
    <location>
        <position position="148"/>
    </location>
    <ligand>
        <name>1-deoxy-D-xylulose 5-phosphate</name>
        <dbReference type="ChEBI" id="CHEBI:57792"/>
    </ligand>
</feature>
<dbReference type="KEGG" id="cmm:NC80_01710"/>
<feature type="binding site" evidence="9">
    <location>
        <position position="209"/>
    </location>
    <ligand>
        <name>1-deoxy-D-xylulose 5-phosphate</name>
        <dbReference type="ChEBI" id="CHEBI:57792"/>
    </ligand>
</feature>
<dbReference type="Pfam" id="PF13288">
    <property type="entry name" value="DXPR_C"/>
    <property type="match status" value="1"/>
</dbReference>
<dbReference type="PATRIC" id="fig|83560.10.peg.353"/>
<sequence length="379" mass="41825">MKRLALIGSTGSIGKQVLQVIREIPDAFVIETLAAYGRNRESLISQIREFSPRVVAVRDETTYKELRKLFPHIEILSGEEGLIAVATAASVDMTIVASSGIDALPAVMASIQERKTIALANKESLVAAGELVTTLAKKNHVQILPIDSEHNALFQCLEGRDPSTIKKLILTASGGPLRNKSKEELQKVTLQEVLKHPIWDMGPKITVDSSTLVNKGLEIIEAFWLFGLQAVEIEAVIHPQSLIHGMVEFCDGTILSVMNPPSMLFPIQHVLTFPDRYPSIISGLNFLTNQTLEFLPIDEERFPSIRLAKDVLREGGSMGCFFNGANEALVQRFLSGEIAWYQIVSKLQTLMDKYVVRSCLSLEDILQVDSEARALASEC</sequence>
<feature type="binding site" evidence="9">
    <location>
        <position position="11"/>
    </location>
    <ligand>
        <name>NADPH</name>
        <dbReference type="ChEBI" id="CHEBI:57783"/>
    </ligand>
</feature>
<evidence type="ECO:0000256" key="2">
    <source>
        <dbReference type="ARBA" id="ARBA00006825"/>
    </source>
</evidence>
<dbReference type="InterPro" id="IPR013644">
    <property type="entry name" value="DXP_reductoisomerase_C"/>
</dbReference>
<name>A0A069ZUV8_CHLMR</name>
<comment type="pathway">
    <text evidence="1 9">Isoprenoid biosynthesis; isopentenyl diphosphate biosynthesis via DXP pathway; isopentenyl diphosphate from 1-deoxy-D-xylulose 5-phosphate: step 1/6.</text>
</comment>
<dbReference type="EC" id="1.1.1.267" evidence="9"/>
<dbReference type="Pfam" id="PF08436">
    <property type="entry name" value="DXP_redisom_C"/>
    <property type="match status" value="1"/>
</dbReference>
<feature type="binding site" evidence="9">
    <location>
        <position position="202"/>
    </location>
    <ligand>
        <name>NADPH</name>
        <dbReference type="ChEBI" id="CHEBI:57783"/>
    </ligand>
</feature>
<comment type="similarity">
    <text evidence="2 9">Belongs to the DXR family.</text>
</comment>
<dbReference type="GO" id="GO:0070402">
    <property type="term" value="F:NADPH binding"/>
    <property type="evidence" value="ECO:0007669"/>
    <property type="project" value="InterPro"/>
</dbReference>
<feature type="binding site" evidence="9">
    <location>
        <position position="149"/>
    </location>
    <ligand>
        <name>1-deoxy-D-xylulose 5-phosphate</name>
        <dbReference type="ChEBI" id="CHEBI:57792"/>
    </ligand>
</feature>
<feature type="binding site" evidence="9">
    <location>
        <position position="196"/>
    </location>
    <ligand>
        <name>1-deoxy-D-xylulose 5-phosphate</name>
        <dbReference type="ChEBI" id="CHEBI:57792"/>
    </ligand>
</feature>
<feature type="binding site" evidence="9">
    <location>
        <position position="218"/>
    </location>
    <ligand>
        <name>1-deoxy-D-xylulose 5-phosphate</name>
        <dbReference type="ChEBI" id="CHEBI:57792"/>
    </ligand>
</feature>
<feature type="binding site" evidence="9">
    <location>
        <position position="214"/>
    </location>
    <ligand>
        <name>1-deoxy-D-xylulose 5-phosphate</name>
        <dbReference type="ChEBI" id="CHEBI:57792"/>
    </ligand>
</feature>
<reference evidence="13 14" key="1">
    <citation type="submission" date="2014-02" db="EMBL/GenBank/DDBJ databases">
        <authorList>
            <person name="Chen C."/>
            <person name="Conrad T.A."/>
            <person name="Zhou Z."/>
            <person name="Lai Z."/>
            <person name="Zhong G."/>
        </authorList>
    </citation>
    <scope>NUCLEOTIDE SEQUENCE [LARGE SCALE GENOMIC DNA]</scope>
    <source>
        <strain evidence="13 14">Nigg3-28</strain>
    </source>
</reference>
<dbReference type="InterPro" id="IPR003821">
    <property type="entry name" value="DXP_reductoisomerase"/>
</dbReference>
<dbReference type="KEGG" id="cmx:DNC_01730"/>
<dbReference type="PANTHER" id="PTHR30525">
    <property type="entry name" value="1-DEOXY-D-XYLULOSE 5-PHOSPHATE REDUCTOISOMERASE"/>
    <property type="match status" value="1"/>
</dbReference>
<evidence type="ECO:0000313" key="14">
    <source>
        <dbReference type="Proteomes" id="UP000260363"/>
    </source>
</evidence>
<dbReference type="InterPro" id="IPR013512">
    <property type="entry name" value="DXP_reductoisomerase_N"/>
</dbReference>
<feature type="domain" description="DXP reductoisomerase C-terminal" evidence="12">
    <location>
        <begin position="258"/>
        <end position="374"/>
    </location>
</feature>
<evidence type="ECO:0000259" key="12">
    <source>
        <dbReference type="Pfam" id="PF13288"/>
    </source>
</evidence>
<gene>
    <name evidence="9" type="primary">dxr</name>
    <name evidence="13" type="ORF">BD36_01850</name>
</gene>
<evidence type="ECO:0000256" key="6">
    <source>
        <dbReference type="ARBA" id="ARBA00023211"/>
    </source>
</evidence>
<evidence type="ECO:0000256" key="7">
    <source>
        <dbReference type="ARBA" id="ARBA00023229"/>
    </source>
</evidence>
<feature type="domain" description="1-deoxy-D-xylulose 5-phosphate reductoisomerase N-terminal" evidence="10">
    <location>
        <begin position="4"/>
        <end position="129"/>
    </location>
</feature>
<feature type="binding site" evidence="9">
    <location>
        <position position="215"/>
    </location>
    <ligand>
        <name>1-deoxy-D-xylulose 5-phosphate</name>
        <dbReference type="ChEBI" id="CHEBI:57792"/>
    </ligand>
</feature>
<feature type="binding site" evidence="9">
    <location>
        <position position="39"/>
    </location>
    <ligand>
        <name>NADPH</name>
        <dbReference type="ChEBI" id="CHEBI:57783"/>
    </ligand>
</feature>
<dbReference type="KEGG" id="cmg:NC81_01725"/>
<evidence type="ECO:0000256" key="5">
    <source>
        <dbReference type="ARBA" id="ARBA00023002"/>
    </source>
</evidence>
<keyword evidence="5 9" id="KW-0560">Oxidoreductase</keyword>
<dbReference type="Gene3D" id="3.40.50.720">
    <property type="entry name" value="NAD(P)-binding Rossmann-like Domain"/>
    <property type="match status" value="1"/>
</dbReference>
<dbReference type="InterPro" id="IPR026877">
    <property type="entry name" value="DXPR_C"/>
</dbReference>
<dbReference type="SUPFAM" id="SSF51735">
    <property type="entry name" value="NAD(P)-binding Rossmann-fold domains"/>
    <property type="match status" value="1"/>
</dbReference>
<dbReference type="AlphaFoldDB" id="A0A069ZUV8"/>
<dbReference type="STRING" id="83560.NC80_01710"/>
<keyword evidence="13" id="KW-0413">Isomerase</keyword>
<dbReference type="EMBL" id="CP007217">
    <property type="protein sequence ID" value="AJR10428.1"/>
    <property type="molecule type" value="Genomic_DNA"/>
</dbReference>
<evidence type="ECO:0000256" key="1">
    <source>
        <dbReference type="ARBA" id="ARBA00005094"/>
    </source>
</evidence>
<evidence type="ECO:0000256" key="9">
    <source>
        <dbReference type="HAMAP-Rule" id="MF_00183"/>
    </source>
</evidence>
<keyword evidence="6 9" id="KW-0464">Manganese</keyword>
<feature type="binding site" evidence="9">
    <location>
        <position position="10"/>
    </location>
    <ligand>
        <name>NADPH</name>
        <dbReference type="ChEBI" id="CHEBI:57783"/>
    </ligand>
</feature>
<comment type="cofactor">
    <cofactor evidence="9">
        <name>Mg(2+)</name>
        <dbReference type="ChEBI" id="CHEBI:18420"/>
    </cofactor>
    <cofactor evidence="9">
        <name>Mn(2+)</name>
        <dbReference type="ChEBI" id="CHEBI:29035"/>
    </cofactor>
</comment>
<accession>A0A069ZUV8</accession>
<feature type="binding site" evidence="9">
    <location>
        <position position="121"/>
    </location>
    <ligand>
        <name>NADPH</name>
        <dbReference type="ChEBI" id="CHEBI:57783"/>
    </ligand>
</feature>
<dbReference type="SUPFAM" id="SSF55347">
    <property type="entry name" value="Glyceraldehyde-3-phosphate dehydrogenase-like, C-terminal domain"/>
    <property type="match status" value="1"/>
</dbReference>
<feature type="binding site" evidence="9">
    <location>
        <position position="173"/>
    </location>
    <ligand>
        <name>1-deoxy-D-xylulose 5-phosphate</name>
        <dbReference type="ChEBI" id="CHEBI:57792"/>
    </ligand>
</feature>
<evidence type="ECO:0000256" key="8">
    <source>
        <dbReference type="ARBA" id="ARBA00048543"/>
    </source>
</evidence>
<dbReference type="InterPro" id="IPR036169">
    <property type="entry name" value="DXPR_C_sf"/>
</dbReference>
<dbReference type="InterPro" id="IPR036291">
    <property type="entry name" value="NAD(P)-bd_dom_sf"/>
</dbReference>
<feature type="binding site" evidence="9">
    <location>
        <position position="218"/>
    </location>
    <ligand>
        <name>Mn(2+)</name>
        <dbReference type="ChEBI" id="CHEBI:29035"/>
    </ligand>
</feature>
<evidence type="ECO:0000256" key="3">
    <source>
        <dbReference type="ARBA" id="ARBA00022723"/>
    </source>
</evidence>
<organism evidence="13 14">
    <name type="scientific">Chlamydia muridarum</name>
    <dbReference type="NCBI Taxonomy" id="83560"/>
    <lineage>
        <taxon>Bacteria</taxon>
        <taxon>Pseudomonadati</taxon>
        <taxon>Chlamydiota</taxon>
        <taxon>Chlamydiia</taxon>
        <taxon>Chlamydiales</taxon>
        <taxon>Chlamydiaceae</taxon>
        <taxon>Chlamydia/Chlamydophila group</taxon>
        <taxon>Chlamydia</taxon>
    </lineage>
</organism>
<comment type="catalytic activity">
    <reaction evidence="8">
        <text>2-C-methyl-D-erythritol 4-phosphate + NADP(+) = 1-deoxy-D-xylulose 5-phosphate + NADPH + H(+)</text>
        <dbReference type="Rhea" id="RHEA:13717"/>
        <dbReference type="ChEBI" id="CHEBI:15378"/>
        <dbReference type="ChEBI" id="CHEBI:57783"/>
        <dbReference type="ChEBI" id="CHEBI:57792"/>
        <dbReference type="ChEBI" id="CHEBI:58262"/>
        <dbReference type="ChEBI" id="CHEBI:58349"/>
        <dbReference type="EC" id="1.1.1.267"/>
    </reaction>
    <physiologicalReaction direction="right-to-left" evidence="8">
        <dbReference type="Rhea" id="RHEA:13719"/>
    </physiologicalReaction>
</comment>
<keyword evidence="7 9" id="KW-0414">Isoprene biosynthesis</keyword>
<keyword evidence="4 9" id="KW-0521">NADP</keyword>
<dbReference type="PANTHER" id="PTHR30525:SF0">
    <property type="entry name" value="1-DEOXY-D-XYLULOSE 5-PHOSPHATE REDUCTOISOMERASE, CHLOROPLASTIC"/>
    <property type="match status" value="1"/>
</dbReference>
<dbReference type="PIRSF" id="PIRSF006205">
    <property type="entry name" value="Dxp_reductismrs"/>
    <property type="match status" value="1"/>
</dbReference>
<dbReference type="Proteomes" id="UP000260363">
    <property type="component" value="Chromosome"/>
</dbReference>
<feature type="binding site" evidence="9">
    <location>
        <position position="122"/>
    </location>
    <ligand>
        <name>1-deoxy-D-xylulose 5-phosphate</name>
        <dbReference type="ChEBI" id="CHEBI:57792"/>
    </ligand>
</feature>
<proteinExistence type="inferred from homology"/>
<evidence type="ECO:0000259" key="10">
    <source>
        <dbReference type="Pfam" id="PF02670"/>
    </source>
</evidence>
<dbReference type="GO" id="GO:0051484">
    <property type="term" value="P:isopentenyl diphosphate biosynthetic process, methylerythritol 4-phosphate pathway involved in terpenoid biosynthetic process"/>
    <property type="evidence" value="ECO:0007669"/>
    <property type="project" value="TreeGrafter"/>
</dbReference>
<feature type="domain" description="1-deoxy-D-xylulose 5-phosphate reductoisomerase C-terminal" evidence="11">
    <location>
        <begin position="143"/>
        <end position="226"/>
    </location>
</feature>
<feature type="binding site" evidence="9">
    <location>
        <position position="147"/>
    </location>
    <ligand>
        <name>Mn(2+)</name>
        <dbReference type="ChEBI" id="CHEBI:29035"/>
    </ligand>
</feature>
<feature type="binding site" evidence="9">
    <location>
        <position position="12"/>
    </location>
    <ligand>
        <name>NADPH</name>
        <dbReference type="ChEBI" id="CHEBI:57783"/>
    </ligand>
</feature>
<evidence type="ECO:0000256" key="4">
    <source>
        <dbReference type="ARBA" id="ARBA00022857"/>
    </source>
</evidence>
<dbReference type="Pfam" id="PF02670">
    <property type="entry name" value="DXP_reductoisom"/>
    <property type="match status" value="1"/>
</dbReference>
<comment type="caution">
    <text evidence="9">Lacks conserved residue(s) required for the propagation of feature annotation.</text>
</comment>
<feature type="binding site" evidence="9">
    <location>
        <position position="13"/>
    </location>
    <ligand>
        <name>NADPH</name>
        <dbReference type="ChEBI" id="CHEBI:57783"/>
    </ligand>
</feature>
<keyword evidence="9" id="KW-0460">Magnesium</keyword>
<dbReference type="HAMAP" id="MF_00183">
    <property type="entry name" value="DXP_reductoisom"/>
    <property type="match status" value="1"/>
</dbReference>
<protein>
    <recommendedName>
        <fullName evidence="9">1-deoxy-D-xylulose 5-phosphate reductoisomerase</fullName>
        <shortName evidence="9">DXP reductoisomerase</shortName>
        <ecNumber evidence="9">1.1.1.267</ecNumber>
    </recommendedName>
    <alternativeName>
        <fullName evidence="9">1-deoxyxylulose-5-phosphate reductoisomerase</fullName>
    </alternativeName>
    <alternativeName>
        <fullName evidence="9">2-C-methyl-D-erythritol 4-phosphate synthase</fullName>
    </alternativeName>
</protein>
<evidence type="ECO:0000259" key="11">
    <source>
        <dbReference type="Pfam" id="PF08436"/>
    </source>
</evidence>
<dbReference type="SUPFAM" id="SSF69055">
    <property type="entry name" value="1-deoxy-D-xylulose-5-phosphate reductoisomerase, C-terminal domain"/>
    <property type="match status" value="1"/>
</dbReference>
<dbReference type="Gene3D" id="1.10.1740.10">
    <property type="match status" value="1"/>
</dbReference>
<feature type="binding site" evidence="9">
    <location>
        <position position="123"/>
    </location>
    <ligand>
        <name>NADPH</name>
        <dbReference type="ChEBI" id="CHEBI:57783"/>
    </ligand>
</feature>
<comment type="function">
    <text evidence="9">Catalyzes the NADPH-dependent rearrangement and reduction of 1-deoxy-D-xylulose-5-phosphate (DXP) to 2-C-methyl-D-erythritol 4-phosphate (MEP).</text>
</comment>
<dbReference type="GO" id="GO:0030145">
    <property type="term" value="F:manganese ion binding"/>
    <property type="evidence" value="ECO:0007669"/>
    <property type="project" value="TreeGrafter"/>
</dbReference>
<dbReference type="NCBIfam" id="TIGR00243">
    <property type="entry name" value="Dxr"/>
    <property type="match status" value="1"/>
</dbReference>
<dbReference type="GO" id="GO:0016853">
    <property type="term" value="F:isomerase activity"/>
    <property type="evidence" value="ECO:0007669"/>
    <property type="project" value="UniProtKB-KW"/>
</dbReference>
<feature type="binding site" evidence="9">
    <location>
        <position position="149"/>
    </location>
    <ligand>
        <name>Mn(2+)</name>
        <dbReference type="ChEBI" id="CHEBI:29035"/>
    </ligand>
</feature>
<dbReference type="RefSeq" id="WP_010230218.1">
    <property type="nucleotide sequence ID" value="NZ_CP007217.1"/>
</dbReference>
<dbReference type="GO" id="GO:0030604">
    <property type="term" value="F:1-deoxy-D-xylulose-5-phosphate reductoisomerase activity"/>
    <property type="evidence" value="ECO:0007669"/>
    <property type="project" value="UniProtKB-UniRule"/>
</dbReference>
<evidence type="ECO:0000313" key="13">
    <source>
        <dbReference type="EMBL" id="AJR10428.1"/>
    </source>
</evidence>